<dbReference type="EMBL" id="CP001629">
    <property type="protein sequence ID" value="ACU90435.1"/>
    <property type="molecule type" value="Genomic_DNA"/>
</dbReference>
<keyword evidence="3" id="KW-1185">Reference proteome</keyword>
<feature type="signal peptide" evidence="1">
    <location>
        <begin position="1"/>
        <end position="23"/>
    </location>
</feature>
<evidence type="ECO:0000256" key="1">
    <source>
        <dbReference type="SAM" id="SignalP"/>
    </source>
</evidence>
<evidence type="ECO:0000313" key="3">
    <source>
        <dbReference type="Proteomes" id="UP000002216"/>
    </source>
</evidence>
<dbReference type="RefSeq" id="WP_015774524.1">
    <property type="nucleotide sequence ID" value="NC_013173.1"/>
</dbReference>
<gene>
    <name evidence="2" type="ordered locus">Dbac_2355</name>
</gene>
<dbReference type="SUPFAM" id="SSF46626">
    <property type="entry name" value="Cytochrome c"/>
    <property type="match status" value="1"/>
</dbReference>
<dbReference type="KEGG" id="dba:Dbac_2355"/>
<dbReference type="HOGENOM" id="CLU_176881_0_0_7"/>
<name>C7LR29_DESBD</name>
<reference evidence="2 3" key="1">
    <citation type="journal article" date="2009" name="Stand. Genomic Sci.">
        <title>Complete genome sequence of Desulfomicrobium baculatum type strain (X).</title>
        <authorList>
            <person name="Copeland A."/>
            <person name="Spring S."/>
            <person name="Goker M."/>
            <person name="Schneider S."/>
            <person name="Lapidus A."/>
            <person name="Del Rio T.G."/>
            <person name="Tice H."/>
            <person name="Cheng J.F."/>
            <person name="Chen F."/>
            <person name="Nolan M."/>
            <person name="Bruce D."/>
            <person name="Goodwin L."/>
            <person name="Pitluck S."/>
            <person name="Ivanova N."/>
            <person name="Mavrommatis K."/>
            <person name="Ovchinnikova G."/>
            <person name="Pati A."/>
            <person name="Chen A."/>
            <person name="Palaniappan K."/>
            <person name="Land M."/>
            <person name="Hauser L."/>
            <person name="Chang Y.J."/>
            <person name="Jeffries C.C."/>
            <person name="Meincke L."/>
            <person name="Sims D."/>
            <person name="Brettin T."/>
            <person name="Detter J.C."/>
            <person name="Han C."/>
            <person name="Chain P."/>
            <person name="Bristow J."/>
            <person name="Eisen J.A."/>
            <person name="Markowitz V."/>
            <person name="Hugenholtz P."/>
            <person name="Kyrpides N.C."/>
            <person name="Klenk H.P."/>
            <person name="Lucas S."/>
        </authorList>
    </citation>
    <scope>NUCLEOTIDE SEQUENCE [LARGE SCALE GENOMIC DNA]</scope>
    <source>
        <strain evidence="3">DSM 4028 / VKM B-1378 / X</strain>
    </source>
</reference>
<dbReference type="AlphaFoldDB" id="C7LR29"/>
<dbReference type="GO" id="GO:0020037">
    <property type="term" value="F:heme binding"/>
    <property type="evidence" value="ECO:0007669"/>
    <property type="project" value="InterPro"/>
</dbReference>
<evidence type="ECO:0000313" key="2">
    <source>
        <dbReference type="EMBL" id="ACU90435.1"/>
    </source>
</evidence>
<protein>
    <recommendedName>
        <fullName evidence="4">Quinohemoprotein amine dehydrogenase alpha subunit haem binding domain-containing protein</fullName>
    </recommendedName>
</protein>
<organism evidence="2 3">
    <name type="scientific">Desulfomicrobium baculatum (strain DSM 4028 / VKM B-1378 / X)</name>
    <name type="common">Desulfovibrio baculatus</name>
    <dbReference type="NCBI Taxonomy" id="525897"/>
    <lineage>
        <taxon>Bacteria</taxon>
        <taxon>Pseudomonadati</taxon>
        <taxon>Thermodesulfobacteriota</taxon>
        <taxon>Desulfovibrionia</taxon>
        <taxon>Desulfovibrionales</taxon>
        <taxon>Desulfomicrobiaceae</taxon>
        <taxon>Desulfomicrobium</taxon>
    </lineage>
</organism>
<dbReference type="OrthoDB" id="258660at2"/>
<keyword evidence="1" id="KW-0732">Signal</keyword>
<evidence type="ECO:0008006" key="4">
    <source>
        <dbReference type="Google" id="ProtNLM"/>
    </source>
</evidence>
<feature type="chain" id="PRO_5002979387" description="Quinohemoprotein amine dehydrogenase alpha subunit haem binding domain-containing protein" evidence="1">
    <location>
        <begin position="24"/>
        <end position="88"/>
    </location>
</feature>
<dbReference type="Proteomes" id="UP000002216">
    <property type="component" value="Chromosome"/>
</dbReference>
<proteinExistence type="predicted"/>
<dbReference type="STRING" id="525897.Dbac_2355"/>
<sequence>MRMMKIMMVSAVVVCLGTFFAFASEPQELVEKTCSSCHDLGRVRAAYGVKDQTAWSATVARMLAKGNAPAVTHEQHGLIVDWLSAQKK</sequence>
<dbReference type="GO" id="GO:0009055">
    <property type="term" value="F:electron transfer activity"/>
    <property type="evidence" value="ECO:0007669"/>
    <property type="project" value="InterPro"/>
</dbReference>
<dbReference type="InterPro" id="IPR036909">
    <property type="entry name" value="Cyt_c-like_dom_sf"/>
</dbReference>
<accession>C7LR29</accession>
<dbReference type="Gene3D" id="1.10.760.10">
    <property type="entry name" value="Cytochrome c-like domain"/>
    <property type="match status" value="1"/>
</dbReference>